<dbReference type="InterPro" id="IPR035996">
    <property type="entry name" value="4pyrrol_Methylase_sf"/>
</dbReference>
<dbReference type="Gene3D" id="3.40.1010.10">
    <property type="entry name" value="Cobalt-precorrin-4 Transmethylase, Domain 1"/>
    <property type="match status" value="1"/>
</dbReference>
<dbReference type="GO" id="GO:0032259">
    <property type="term" value="P:methylation"/>
    <property type="evidence" value="ECO:0007669"/>
    <property type="project" value="UniProtKB-KW"/>
</dbReference>
<dbReference type="FunFam" id="3.40.1010.10:FF:000001">
    <property type="entry name" value="Siroheme synthase"/>
    <property type="match status" value="1"/>
</dbReference>
<comment type="pathway">
    <text evidence="1">Porphyrin-containing compound metabolism; siroheme biosynthesis; sirohydrochlorin from precorrin-2: step 1/1.</text>
</comment>
<keyword evidence="9" id="KW-0456">Lyase</keyword>
<protein>
    <submittedName>
        <fullName evidence="18">Uroporphyrinogen-III C-methyltransferase</fullName>
    </submittedName>
</protein>
<dbReference type="GO" id="GO:0051266">
    <property type="term" value="F:sirohydrochlorin ferrochelatase activity"/>
    <property type="evidence" value="ECO:0007669"/>
    <property type="project" value="InterPro"/>
</dbReference>
<evidence type="ECO:0000256" key="1">
    <source>
        <dbReference type="ARBA" id="ARBA00005010"/>
    </source>
</evidence>
<evidence type="ECO:0000256" key="14">
    <source>
        <dbReference type="PIRSR" id="PIRSR036426-1"/>
    </source>
</evidence>
<comment type="pathway">
    <text evidence="12">Porphyrin-containing compound metabolism; siroheme biosynthesis; precorrin-2 from uroporphyrinogen III: step 1/1.</text>
</comment>
<dbReference type="NCBIfam" id="TIGR01469">
    <property type="entry name" value="cobA_cysG_Cterm"/>
    <property type="match status" value="1"/>
</dbReference>
<evidence type="ECO:0000256" key="5">
    <source>
        <dbReference type="ARBA" id="ARBA00022679"/>
    </source>
</evidence>
<evidence type="ECO:0000256" key="15">
    <source>
        <dbReference type="RuleBase" id="RU003960"/>
    </source>
</evidence>
<evidence type="ECO:0000256" key="10">
    <source>
        <dbReference type="ARBA" id="ARBA00023244"/>
    </source>
</evidence>
<evidence type="ECO:0000313" key="19">
    <source>
        <dbReference type="Proteomes" id="UP000198977"/>
    </source>
</evidence>
<dbReference type="CDD" id="cd11642">
    <property type="entry name" value="SUMT"/>
    <property type="match status" value="1"/>
</dbReference>
<feature type="active site" description="Proton acceptor" evidence="14">
    <location>
        <position position="248"/>
    </location>
</feature>
<keyword evidence="8" id="KW-0520">NAD</keyword>
<dbReference type="RefSeq" id="WP_093923797.1">
    <property type="nucleotide sequence ID" value="NZ_FOMW01000006.1"/>
</dbReference>
<dbReference type="GO" id="GO:0051287">
    <property type="term" value="F:NAD binding"/>
    <property type="evidence" value="ECO:0007669"/>
    <property type="project" value="InterPro"/>
</dbReference>
<dbReference type="PIRSF" id="PIRSF036426">
    <property type="entry name" value="Sirohaem_synth"/>
    <property type="match status" value="1"/>
</dbReference>
<feature type="active site" description="Proton donor" evidence="14">
    <location>
        <position position="270"/>
    </location>
</feature>
<dbReference type="Gene3D" id="3.30.950.10">
    <property type="entry name" value="Methyltransferase, Cobalt-precorrin-4 Transmethylase, Domain 2"/>
    <property type="match status" value="1"/>
</dbReference>
<dbReference type="SUPFAM" id="SSF51735">
    <property type="entry name" value="NAD(P)-binding Rossmann-fold domains"/>
    <property type="match status" value="1"/>
</dbReference>
<dbReference type="PANTHER" id="PTHR45790">
    <property type="entry name" value="SIROHEME SYNTHASE-RELATED"/>
    <property type="match status" value="1"/>
</dbReference>
<dbReference type="NCBIfam" id="NF007922">
    <property type="entry name" value="PRK10637.1"/>
    <property type="match status" value="1"/>
</dbReference>
<evidence type="ECO:0000313" key="18">
    <source>
        <dbReference type="EMBL" id="SFE35085.1"/>
    </source>
</evidence>
<reference evidence="19" key="1">
    <citation type="submission" date="2016-10" db="EMBL/GenBank/DDBJ databases">
        <authorList>
            <person name="Varghese N."/>
            <person name="Submissions S."/>
        </authorList>
    </citation>
    <scope>NUCLEOTIDE SEQUENCE [LARGE SCALE GENOMIC DNA]</scope>
    <source>
        <strain evidence="19">DSM 11443</strain>
    </source>
</reference>
<dbReference type="InterPro" id="IPR006367">
    <property type="entry name" value="Sirohaem_synthase_N"/>
</dbReference>
<dbReference type="Gene3D" id="3.40.50.720">
    <property type="entry name" value="NAD(P)-binding Rossmann-like Domain"/>
    <property type="match status" value="1"/>
</dbReference>
<dbReference type="InterPro" id="IPR003043">
    <property type="entry name" value="Uropor_MeTrfase_CS"/>
</dbReference>
<dbReference type="GO" id="GO:0009236">
    <property type="term" value="P:cobalamin biosynthetic process"/>
    <property type="evidence" value="ECO:0007669"/>
    <property type="project" value="UniProtKB-KW"/>
</dbReference>
<dbReference type="PROSITE" id="PS00840">
    <property type="entry name" value="SUMT_2"/>
    <property type="match status" value="1"/>
</dbReference>
<feature type="domain" description="Tetrapyrrole methylase" evidence="16">
    <location>
        <begin position="218"/>
        <end position="425"/>
    </location>
</feature>
<evidence type="ECO:0000256" key="3">
    <source>
        <dbReference type="ARBA" id="ARBA00022573"/>
    </source>
</evidence>
<dbReference type="UniPathway" id="UPA00262">
    <property type="reaction ID" value="UER00211"/>
</dbReference>
<dbReference type="NCBIfam" id="TIGR01470">
    <property type="entry name" value="cysG_Nterm"/>
    <property type="match status" value="1"/>
</dbReference>
<proteinExistence type="inferred from homology"/>
<name>A0A1I1ZTZ3_9RHOB</name>
<dbReference type="STRING" id="74348.SAMN04488523_106249"/>
<keyword evidence="7" id="KW-0560">Oxidoreductase</keyword>
<gene>
    <name evidence="18" type="ORF">SAMN04488523_106249</name>
</gene>
<dbReference type="InterPro" id="IPR050161">
    <property type="entry name" value="Siro_Cobalamin_biosynth"/>
</dbReference>
<dbReference type="GO" id="GO:0004851">
    <property type="term" value="F:uroporphyrin-III C-methyltransferase activity"/>
    <property type="evidence" value="ECO:0007669"/>
    <property type="project" value="InterPro"/>
</dbReference>
<dbReference type="InterPro" id="IPR012409">
    <property type="entry name" value="Sirohaem_synth"/>
</dbReference>
<evidence type="ECO:0000256" key="6">
    <source>
        <dbReference type="ARBA" id="ARBA00022691"/>
    </source>
</evidence>
<feature type="domain" description="Sirohaem synthase dimerisation" evidence="17">
    <location>
        <begin position="151"/>
        <end position="196"/>
    </location>
</feature>
<dbReference type="InterPro" id="IPR006366">
    <property type="entry name" value="CobA/CysG_C"/>
</dbReference>
<dbReference type="GO" id="GO:0043115">
    <property type="term" value="F:precorrin-2 dehydrogenase activity"/>
    <property type="evidence" value="ECO:0007669"/>
    <property type="project" value="UniProtKB-EC"/>
</dbReference>
<dbReference type="AlphaFoldDB" id="A0A1I1ZTZ3"/>
<accession>A0A1I1ZTZ3</accession>
<evidence type="ECO:0000256" key="11">
    <source>
        <dbReference type="ARBA" id="ARBA00023268"/>
    </source>
</evidence>
<keyword evidence="11" id="KW-0511">Multifunctional enzyme</keyword>
<comment type="catalytic activity">
    <reaction evidence="13">
        <text>precorrin-2 + NAD(+) = sirohydrochlorin + NADH + 2 H(+)</text>
        <dbReference type="Rhea" id="RHEA:15613"/>
        <dbReference type="ChEBI" id="CHEBI:15378"/>
        <dbReference type="ChEBI" id="CHEBI:57540"/>
        <dbReference type="ChEBI" id="CHEBI:57945"/>
        <dbReference type="ChEBI" id="CHEBI:58351"/>
        <dbReference type="ChEBI" id="CHEBI:58827"/>
        <dbReference type="EC" id="1.3.1.76"/>
    </reaction>
</comment>
<keyword evidence="19" id="KW-1185">Reference proteome</keyword>
<keyword evidence="5 15" id="KW-0808">Transferase</keyword>
<evidence type="ECO:0000256" key="4">
    <source>
        <dbReference type="ARBA" id="ARBA00022603"/>
    </source>
</evidence>
<dbReference type="Proteomes" id="UP000198977">
    <property type="component" value="Unassembled WGS sequence"/>
</dbReference>
<dbReference type="SUPFAM" id="SSF53790">
    <property type="entry name" value="Tetrapyrrole methylase"/>
    <property type="match status" value="1"/>
</dbReference>
<dbReference type="Pfam" id="PF13241">
    <property type="entry name" value="NAD_binding_7"/>
    <property type="match status" value="1"/>
</dbReference>
<dbReference type="OrthoDB" id="9815856at2"/>
<evidence type="ECO:0000256" key="13">
    <source>
        <dbReference type="ARBA" id="ARBA00047561"/>
    </source>
</evidence>
<dbReference type="Pfam" id="PF10414">
    <property type="entry name" value="CysG_dimeriser"/>
    <property type="match status" value="1"/>
</dbReference>
<keyword evidence="3" id="KW-0169">Cobalamin biosynthesis</keyword>
<dbReference type="InterPro" id="IPR014777">
    <property type="entry name" value="4pyrrole_Mease_sub1"/>
</dbReference>
<dbReference type="Gene3D" id="3.30.160.110">
    <property type="entry name" value="Siroheme synthase, domain 2"/>
    <property type="match status" value="1"/>
</dbReference>
<evidence type="ECO:0000256" key="9">
    <source>
        <dbReference type="ARBA" id="ARBA00023239"/>
    </source>
</evidence>
<evidence type="ECO:0000256" key="2">
    <source>
        <dbReference type="ARBA" id="ARBA00005879"/>
    </source>
</evidence>
<sequence length="464" mass="49421">MDHFPIFLSTKGQRIVLSGGGDAALAKLRLLLKTQARIEVFAVDAAPEITVWAAAGKLTHHARSLASGDVTGTALFYAADENATEDARTAAIGRAEGALVNIVDNLHDSAFITPAIVDRDPVTIAIGTEGAAPVLARAIKADLEERLPSTLGTLARIGKGFRHLADALPFGRARRDFWRDYYFTSGPRAVQEGQEAVRPALDALLDAHLTRSTRAGHVAFVGGGPGDPELLTLKARRALDEADVVIYDRLISPEILELARREATMIDVGKEGFGPSTSQETINDLLIEHGLAGAQVVRLKSGDATVFGRLDEEIDAVDAHGIGWHIVPGITSASAAVASIGQSLTRRGRNASVRFLTGHDMQGFADHDWAALARPNEVAAIYMGKKSARFVQGRLIMHGAERATPVTVIEHASRPEQRILATTLDCLATDLAAAEFSGPALMFYGLAPRAAAAASTDLRLEEFA</sequence>
<dbReference type="InterPro" id="IPR014776">
    <property type="entry name" value="4pyrrole_Mease_sub2"/>
</dbReference>
<dbReference type="InterPro" id="IPR036291">
    <property type="entry name" value="NAD(P)-bd_dom_sf"/>
</dbReference>
<dbReference type="EMBL" id="FOMW01000006">
    <property type="protein sequence ID" value="SFE35085.1"/>
    <property type="molecule type" value="Genomic_DNA"/>
</dbReference>
<dbReference type="NCBIfam" id="NF004790">
    <property type="entry name" value="PRK06136.1"/>
    <property type="match status" value="1"/>
</dbReference>
<keyword evidence="6" id="KW-0949">S-adenosyl-L-methionine</keyword>
<evidence type="ECO:0000259" key="17">
    <source>
        <dbReference type="Pfam" id="PF10414"/>
    </source>
</evidence>
<comment type="similarity">
    <text evidence="2 15">Belongs to the precorrin methyltransferase family.</text>
</comment>
<dbReference type="PANTHER" id="PTHR45790:SF3">
    <property type="entry name" value="S-ADENOSYL-L-METHIONINE-DEPENDENT UROPORPHYRINOGEN III METHYLTRANSFERASE, CHLOROPLASTIC"/>
    <property type="match status" value="1"/>
</dbReference>
<evidence type="ECO:0000256" key="8">
    <source>
        <dbReference type="ARBA" id="ARBA00023027"/>
    </source>
</evidence>
<evidence type="ECO:0000256" key="7">
    <source>
        <dbReference type="ARBA" id="ARBA00023002"/>
    </source>
</evidence>
<organism evidence="18 19">
    <name type="scientific">Sulfitobacter brevis</name>
    <dbReference type="NCBI Taxonomy" id="74348"/>
    <lineage>
        <taxon>Bacteria</taxon>
        <taxon>Pseudomonadati</taxon>
        <taxon>Pseudomonadota</taxon>
        <taxon>Alphaproteobacteria</taxon>
        <taxon>Rhodobacterales</taxon>
        <taxon>Roseobacteraceae</taxon>
        <taxon>Sulfitobacter</taxon>
    </lineage>
</organism>
<keyword evidence="4 15" id="KW-0489">Methyltransferase</keyword>
<keyword evidence="10" id="KW-0627">Porphyrin biosynthesis</keyword>
<evidence type="ECO:0000256" key="12">
    <source>
        <dbReference type="ARBA" id="ARBA00025705"/>
    </source>
</evidence>
<dbReference type="InterPro" id="IPR019478">
    <property type="entry name" value="Sirohaem_synthase_dimer_dom"/>
</dbReference>
<evidence type="ECO:0000259" key="16">
    <source>
        <dbReference type="Pfam" id="PF00590"/>
    </source>
</evidence>
<dbReference type="InterPro" id="IPR000878">
    <property type="entry name" value="4pyrrol_Mease"/>
</dbReference>
<dbReference type="GO" id="GO:0019354">
    <property type="term" value="P:siroheme biosynthetic process"/>
    <property type="evidence" value="ECO:0007669"/>
    <property type="project" value="UniProtKB-UniPathway"/>
</dbReference>
<dbReference type="SUPFAM" id="SSF75615">
    <property type="entry name" value="Siroheme synthase middle domains-like"/>
    <property type="match status" value="1"/>
</dbReference>
<dbReference type="Pfam" id="PF00590">
    <property type="entry name" value="TP_methylase"/>
    <property type="match status" value="1"/>
</dbReference>